<evidence type="ECO:0000313" key="2">
    <source>
        <dbReference type="Proteomes" id="UP001153331"/>
    </source>
</evidence>
<evidence type="ECO:0000313" key="1">
    <source>
        <dbReference type="EMBL" id="KAJ8111007.1"/>
    </source>
</evidence>
<dbReference type="EMBL" id="JAPHNI010000445">
    <property type="protein sequence ID" value="KAJ8111007.1"/>
    <property type="molecule type" value="Genomic_DNA"/>
</dbReference>
<reference evidence="1" key="1">
    <citation type="submission" date="2022-11" db="EMBL/GenBank/DDBJ databases">
        <title>Genome Sequence of Boeremia exigua.</title>
        <authorList>
            <person name="Buettner E."/>
        </authorList>
    </citation>
    <scope>NUCLEOTIDE SEQUENCE</scope>
    <source>
        <strain evidence="1">CU02</strain>
    </source>
</reference>
<proteinExistence type="predicted"/>
<sequence>MSSMAPAVKQHPTELYPHPFPSYSKNSANTPRKRTKNKARKRTTATTARAAQQNAPNTANYAPSLPAASAHRPKLAPTGIDQEASRTHASSLGTRERPGPQNPLPAASSQSQRPNEEYRLKSALSSIALVIEEELAASGRVSDMAFLKKATSLARDLNQGSGAGAY</sequence>
<name>A0ACC2I7G8_9PLEO</name>
<keyword evidence="2" id="KW-1185">Reference proteome</keyword>
<comment type="caution">
    <text evidence="1">The sequence shown here is derived from an EMBL/GenBank/DDBJ whole genome shotgun (WGS) entry which is preliminary data.</text>
</comment>
<protein>
    <submittedName>
        <fullName evidence="1">Uncharacterized protein</fullName>
    </submittedName>
</protein>
<dbReference type="Proteomes" id="UP001153331">
    <property type="component" value="Unassembled WGS sequence"/>
</dbReference>
<gene>
    <name evidence="1" type="ORF">OPT61_g6290</name>
</gene>
<accession>A0ACC2I7G8</accession>
<organism evidence="1 2">
    <name type="scientific">Boeremia exigua</name>
    <dbReference type="NCBI Taxonomy" id="749465"/>
    <lineage>
        <taxon>Eukaryota</taxon>
        <taxon>Fungi</taxon>
        <taxon>Dikarya</taxon>
        <taxon>Ascomycota</taxon>
        <taxon>Pezizomycotina</taxon>
        <taxon>Dothideomycetes</taxon>
        <taxon>Pleosporomycetidae</taxon>
        <taxon>Pleosporales</taxon>
        <taxon>Pleosporineae</taxon>
        <taxon>Didymellaceae</taxon>
        <taxon>Boeremia</taxon>
    </lineage>
</organism>